<evidence type="ECO:0000313" key="7">
    <source>
        <dbReference type="Proteomes" id="UP000887565"/>
    </source>
</evidence>
<dbReference type="AlphaFoldDB" id="A0A915IQ31"/>
<dbReference type="SUPFAM" id="SSF48371">
    <property type="entry name" value="ARM repeat"/>
    <property type="match status" value="1"/>
</dbReference>
<dbReference type="InterPro" id="IPR018936">
    <property type="entry name" value="PI3/4_kinase_CS"/>
</dbReference>
<dbReference type="Gene3D" id="1.25.40.70">
    <property type="entry name" value="Phosphatidylinositol 3-kinase, accessory domain (PIK)"/>
    <property type="match status" value="1"/>
</dbReference>
<dbReference type="PROSITE" id="PS50290">
    <property type="entry name" value="PI3_4_KINASE_3"/>
    <property type="match status" value="1"/>
</dbReference>
<dbReference type="SMART" id="SM00146">
    <property type="entry name" value="PI3Kc"/>
    <property type="match status" value="1"/>
</dbReference>
<keyword evidence="4" id="KW-0418">Kinase</keyword>
<dbReference type="Pfam" id="PF00454">
    <property type="entry name" value="PI3_PI4_kinase"/>
    <property type="match status" value="1"/>
</dbReference>
<dbReference type="InterPro" id="IPR045495">
    <property type="entry name" value="PI4K_N"/>
</dbReference>
<keyword evidence="7" id="KW-1185">Reference proteome</keyword>
<dbReference type="PROSITE" id="PS00916">
    <property type="entry name" value="PI3_4_KINASE_2"/>
    <property type="match status" value="1"/>
</dbReference>
<dbReference type="GO" id="GO:0004430">
    <property type="term" value="F:1-phosphatidylinositol 4-kinase activity"/>
    <property type="evidence" value="ECO:0007669"/>
    <property type="project" value="UniProtKB-EC"/>
</dbReference>
<dbReference type="InterPro" id="IPR001263">
    <property type="entry name" value="PI3K_accessory_dom"/>
</dbReference>
<evidence type="ECO:0000256" key="2">
    <source>
        <dbReference type="ARBA" id="ARBA00012169"/>
    </source>
</evidence>
<dbReference type="SMART" id="SM00145">
    <property type="entry name" value="PI3Ka"/>
    <property type="match status" value="1"/>
</dbReference>
<dbReference type="Pfam" id="PF19274">
    <property type="entry name" value="PI4K_N"/>
    <property type="match status" value="3"/>
</dbReference>
<dbReference type="InterPro" id="IPR036940">
    <property type="entry name" value="PI3/4_kinase_cat_sf"/>
</dbReference>
<evidence type="ECO:0000259" key="6">
    <source>
        <dbReference type="PROSITE" id="PS51545"/>
    </source>
</evidence>
<protein>
    <recommendedName>
        <fullName evidence="2">1-phosphatidylinositol 4-kinase</fullName>
        <ecNumber evidence="2">2.7.1.67</ecNumber>
    </recommendedName>
</protein>
<dbReference type="Proteomes" id="UP000887565">
    <property type="component" value="Unplaced"/>
</dbReference>
<dbReference type="WBParaSite" id="nRc.2.0.1.t15980-RA">
    <property type="protein sequence ID" value="nRc.2.0.1.t15980-RA"/>
    <property type="gene ID" value="nRc.2.0.1.g15980"/>
</dbReference>
<dbReference type="PROSITE" id="PS51545">
    <property type="entry name" value="PIK_HELICAL"/>
    <property type="match status" value="1"/>
</dbReference>
<dbReference type="Gene3D" id="1.10.1070.11">
    <property type="entry name" value="Phosphatidylinositol 3-/4-kinase, catalytic domain"/>
    <property type="match status" value="1"/>
</dbReference>
<dbReference type="Gene3D" id="3.30.1010.10">
    <property type="entry name" value="Phosphatidylinositol 3-kinase Catalytic Subunit, Chain A, domain 4"/>
    <property type="match status" value="1"/>
</dbReference>
<proteinExistence type="inferred from homology"/>
<dbReference type="GO" id="GO:0048015">
    <property type="term" value="P:phosphatidylinositol-mediated signaling"/>
    <property type="evidence" value="ECO:0007669"/>
    <property type="project" value="TreeGrafter"/>
</dbReference>
<dbReference type="OMA" id="CIFKSGD"/>
<dbReference type="InterPro" id="IPR042236">
    <property type="entry name" value="PI3K_accessory_sf"/>
</dbReference>
<dbReference type="InterPro" id="IPR000403">
    <property type="entry name" value="PI3/4_kinase_cat_dom"/>
</dbReference>
<accession>A0A915IQ31</accession>
<evidence type="ECO:0000256" key="1">
    <source>
        <dbReference type="ARBA" id="ARBA00006209"/>
    </source>
</evidence>
<dbReference type="PANTHER" id="PTHR10048">
    <property type="entry name" value="PHOSPHATIDYLINOSITOL KINASE"/>
    <property type="match status" value="1"/>
</dbReference>
<dbReference type="SUPFAM" id="SSF56112">
    <property type="entry name" value="Protein kinase-like (PK-like)"/>
    <property type="match status" value="1"/>
</dbReference>
<feature type="domain" description="PI3K/PI4K catalytic" evidence="5">
    <location>
        <begin position="1073"/>
        <end position="1278"/>
    </location>
</feature>
<dbReference type="InterPro" id="IPR011009">
    <property type="entry name" value="Kinase-like_dom_sf"/>
</dbReference>
<dbReference type="GO" id="GO:0046854">
    <property type="term" value="P:phosphatidylinositol phosphate biosynthetic process"/>
    <property type="evidence" value="ECO:0007669"/>
    <property type="project" value="InterPro"/>
</dbReference>
<dbReference type="PANTHER" id="PTHR10048:SF15">
    <property type="entry name" value="PHOSPHATIDYLINOSITOL 4-KINASE ALPHA"/>
    <property type="match status" value="1"/>
</dbReference>
<name>A0A915IQ31_ROMCU</name>
<evidence type="ECO:0000259" key="5">
    <source>
        <dbReference type="PROSITE" id="PS50290"/>
    </source>
</evidence>
<reference evidence="8" key="1">
    <citation type="submission" date="2022-11" db="UniProtKB">
        <authorList>
            <consortium name="WormBaseParasite"/>
        </authorList>
    </citation>
    <scope>IDENTIFICATION</scope>
</reference>
<dbReference type="InterPro" id="IPR015433">
    <property type="entry name" value="PI3/4_kinase"/>
</dbReference>
<dbReference type="InterPro" id="IPR016024">
    <property type="entry name" value="ARM-type_fold"/>
</dbReference>
<dbReference type="FunFam" id="1.25.40.70:FF:000011">
    <property type="entry name" value="Phosphatidylinositol 4-kinase alpha"/>
    <property type="match status" value="1"/>
</dbReference>
<comment type="similarity">
    <text evidence="1">Belongs to the PI3/PI4-kinase family. Type III PI4K subfamily.</text>
</comment>
<evidence type="ECO:0000256" key="3">
    <source>
        <dbReference type="ARBA" id="ARBA00022679"/>
    </source>
</evidence>
<dbReference type="CDD" id="cd05167">
    <property type="entry name" value="PI4Kc_III_alpha"/>
    <property type="match status" value="1"/>
</dbReference>
<organism evidence="7 8">
    <name type="scientific">Romanomermis culicivorax</name>
    <name type="common">Nematode worm</name>
    <dbReference type="NCBI Taxonomy" id="13658"/>
    <lineage>
        <taxon>Eukaryota</taxon>
        <taxon>Metazoa</taxon>
        <taxon>Ecdysozoa</taxon>
        <taxon>Nematoda</taxon>
        <taxon>Enoplea</taxon>
        <taxon>Dorylaimia</taxon>
        <taxon>Mermithida</taxon>
        <taxon>Mermithoidea</taxon>
        <taxon>Mermithidae</taxon>
        <taxon>Romanomermis</taxon>
    </lineage>
</organism>
<dbReference type="GO" id="GO:0005886">
    <property type="term" value="C:plasma membrane"/>
    <property type="evidence" value="ECO:0007669"/>
    <property type="project" value="TreeGrafter"/>
</dbReference>
<sequence>HVSLAVIKALTNIASNVNSINDQLDLLIRLFELFVQLGLECKRLSEKFSKTTLKASNSAGNLGVLIPIIGTLLRRMPVIVNPRPRLHKLFRDFWFYSIVMGFAVEQSGMWPYEWYRGICEIAVKSPVLTAQEHLRSELIDSAIRSDVVTASCGLKAYALHILMNWYPSSICFSIWKTEKKQNSTLMETELVHYALFLLINFNNIYQEIRKCADKCLSALIDKFPHLLWNSNVLTSMLDILQQLANSLRLDANKECPKLTVPGIPWPVTLMDTLEERQKVYNDFATRCQQIFQEAMKWAPNSTRSHLQSLLQGSFSGHLASAFYLRTDASSYISNLSLRSFYVGEVTGMLEEHENGSDQARESLTQKLIADFGKTIHEKSDFERAKKCLLRMSALFISSTGINRPLLNAISFAPAKRFTEQTVNLTIGCWEWILSARSDVQLELFNSICDAWRMTVYRKLGVYEMCLPHAGPLTAHEGVPLCPTPPLVAPHRNWIKFMVERMDTAKYCSEDLVDTFLTWLNDVLPFVIAYDPSSSTSVVDQGLMGTVHLNGNAPNICHHIFSRNVECVGARFTLLSSALNLLQSNTILSNLSRNLLRKRIYSFALDYFTMPPQCPTQKANALHEDIVCLVKFWQTVVADKKYLTIESFESVELNVSAFNHQFSVESLPDAKIANLNQAYNPNQTWHPNTSQKWANTLAISSQAATLDRKSQTSTLPPVNELLGNKNRQSIERQLKEYSRKRNLILALIGSEIERLCAWYNPQSLSEKFIPGEDSVEKWRLATFTDPRTEERLLRESTKLAWDICPTLAIHMPERFKNSEAIRTELSRYVRQNTAAVAHIPEALQYLVTVGAIEADSNELVHVLSWANVAPIAALSFFSRQFPPHPITAQYAVRVLKQYPADTLLTYIPQLVQAIRYDTMGYVTEFICYAASQSQLLAHQLIWNMQTNMYLDEEGKNKDPGLYESLNYIIHTVLKSLSGSAKQFYEREFDFFNKITSISGEIKPYPKGQERKQACLQALSRIKVQQGCYLPSNPEAIVIDIDYSSGQPLQSAAKAPFLARFKVKICGVQGLEDLGLTTEDLTDVNAGQSNSCDLLWQAAIFKVGDDVRQDMLALQMMKLMRNIYQAAGLDIYLFPYRVIATAPGCGVIECVPDSNSRDQLGRQTDFGLYEYFLTTYGDESTEAFQTARRNFIRSMAGYSVFSFLLQVKDRHNGNIMIDKSGHIIHIDFGFMFESSPGGNLGFEPDFKLSGEMVAIMGGKMESPPFRWFMDLCIQGYLAVR</sequence>
<evidence type="ECO:0000313" key="8">
    <source>
        <dbReference type="WBParaSite" id="nRc.2.0.1.t15980-RA"/>
    </source>
</evidence>
<dbReference type="GO" id="GO:0005737">
    <property type="term" value="C:cytoplasm"/>
    <property type="evidence" value="ECO:0007669"/>
    <property type="project" value="TreeGrafter"/>
</dbReference>
<dbReference type="EC" id="2.7.1.67" evidence="2"/>
<dbReference type="PROSITE" id="PS00915">
    <property type="entry name" value="PI3_4_KINASE_1"/>
    <property type="match status" value="1"/>
</dbReference>
<dbReference type="Pfam" id="PF00613">
    <property type="entry name" value="PI3Ka"/>
    <property type="match status" value="1"/>
</dbReference>
<evidence type="ECO:0000256" key="4">
    <source>
        <dbReference type="ARBA" id="ARBA00022777"/>
    </source>
</evidence>
<keyword evidence="3" id="KW-0808">Transferase</keyword>
<dbReference type="FunFam" id="3.30.1010.10:FF:000009">
    <property type="entry name" value="Phosphatidylinositol 4-kinase, catalytic, alpha"/>
    <property type="match status" value="1"/>
</dbReference>
<feature type="domain" description="PIK helical" evidence="6">
    <location>
        <begin position="782"/>
        <end position="967"/>
    </location>
</feature>